<name>A0AAE3W2Z9_9ACTN</name>
<sequence>MSIGNRESYAAATDELTAYAATASAADVAALGDELLAVARLLSGEPRLRRALSDSSTPAAQRAELAGGLLTGKVSAPALTVLTATVAARWSTPSEFLTAVEQIGVDALLTSASAAGELGEVEDELFRFSKVVAAEKTLGGALADVSVPAARRAELVRELLAGKAKPVTVRLVEVALSGFGGRGFVASLDRLIELAADRQDRDLAYVTVARPLAEADEAALAAKLTELYGRGVSLKVTVDPAIVGGISVRVGSDLYDGTILRRLTEARKAFAK</sequence>
<evidence type="ECO:0000256" key="2">
    <source>
        <dbReference type="ARBA" id="ARBA00022448"/>
    </source>
</evidence>
<dbReference type="Proteomes" id="UP001240236">
    <property type="component" value="Unassembled WGS sequence"/>
</dbReference>
<protein>
    <recommendedName>
        <fullName evidence="7">ATP synthase subunit delta</fullName>
    </recommendedName>
    <alternativeName>
        <fullName evidence="7">ATP synthase F(1) sector subunit delta</fullName>
    </alternativeName>
    <alternativeName>
        <fullName evidence="7">F-type ATPase subunit delta</fullName>
        <shortName evidence="7">F-ATPase subunit delta</shortName>
    </alternativeName>
</protein>
<keyword evidence="5 7" id="KW-0472">Membrane</keyword>
<evidence type="ECO:0000256" key="5">
    <source>
        <dbReference type="ARBA" id="ARBA00023136"/>
    </source>
</evidence>
<dbReference type="InterPro" id="IPR000711">
    <property type="entry name" value="ATPase_OSCP/dsu"/>
</dbReference>
<evidence type="ECO:0000256" key="7">
    <source>
        <dbReference type="HAMAP-Rule" id="MF_01416"/>
    </source>
</evidence>
<evidence type="ECO:0000313" key="8">
    <source>
        <dbReference type="EMBL" id="MDQ0368828.1"/>
    </source>
</evidence>
<keyword evidence="9" id="KW-1185">Reference proteome</keyword>
<dbReference type="Pfam" id="PF00213">
    <property type="entry name" value="OSCP"/>
    <property type="match status" value="1"/>
</dbReference>
<keyword evidence="6 7" id="KW-0066">ATP synthesis</keyword>
<evidence type="ECO:0000256" key="1">
    <source>
        <dbReference type="ARBA" id="ARBA00004370"/>
    </source>
</evidence>
<dbReference type="NCBIfam" id="NF009967">
    <property type="entry name" value="PRK13430.1"/>
    <property type="match status" value="1"/>
</dbReference>
<dbReference type="GO" id="GO:0046933">
    <property type="term" value="F:proton-transporting ATP synthase activity, rotational mechanism"/>
    <property type="evidence" value="ECO:0007669"/>
    <property type="project" value="UniProtKB-UniRule"/>
</dbReference>
<keyword evidence="4 7" id="KW-0406">Ion transport</keyword>
<comment type="similarity">
    <text evidence="7">Belongs to the ATPase delta chain family.</text>
</comment>
<dbReference type="HAMAP" id="MF_01416">
    <property type="entry name" value="ATP_synth_delta_bact"/>
    <property type="match status" value="1"/>
</dbReference>
<dbReference type="GO" id="GO:0045259">
    <property type="term" value="C:proton-transporting ATP synthase complex"/>
    <property type="evidence" value="ECO:0007669"/>
    <property type="project" value="UniProtKB-KW"/>
</dbReference>
<gene>
    <name evidence="7" type="primary">atpH</name>
    <name evidence="8" type="ORF">J2S42_005497</name>
</gene>
<comment type="caution">
    <text evidence="8">The sequence shown here is derived from an EMBL/GenBank/DDBJ whole genome shotgun (WGS) entry which is preliminary data.</text>
</comment>
<comment type="function">
    <text evidence="7">F(1)F(0) ATP synthase produces ATP from ADP in the presence of a proton or sodium gradient. F-type ATPases consist of two structural domains, F(1) containing the extramembraneous catalytic core and F(0) containing the membrane proton channel, linked together by a central stalk and a peripheral stalk. During catalysis, ATP synthesis in the catalytic domain of F(1) is coupled via a rotary mechanism of the central stalk subunits to proton translocation.</text>
</comment>
<dbReference type="EMBL" id="JAUSUZ010000001">
    <property type="protein sequence ID" value="MDQ0368828.1"/>
    <property type="molecule type" value="Genomic_DNA"/>
</dbReference>
<evidence type="ECO:0000313" key="9">
    <source>
        <dbReference type="Proteomes" id="UP001240236"/>
    </source>
</evidence>
<dbReference type="InterPro" id="IPR026015">
    <property type="entry name" value="ATP_synth_OSCP/delta_N_sf"/>
</dbReference>
<comment type="function">
    <text evidence="7">This protein is part of the stalk that links CF(0) to CF(1). It either transmits conformational changes from CF(0) to CF(1) or is implicated in proton conduction.</text>
</comment>
<evidence type="ECO:0000256" key="6">
    <source>
        <dbReference type="ARBA" id="ARBA00023310"/>
    </source>
</evidence>
<dbReference type="PANTHER" id="PTHR11910">
    <property type="entry name" value="ATP SYNTHASE DELTA CHAIN"/>
    <property type="match status" value="1"/>
</dbReference>
<comment type="subcellular location">
    <subcellularLocation>
        <location evidence="7">Cell membrane</location>
        <topology evidence="7">Peripheral membrane protein</topology>
    </subcellularLocation>
    <subcellularLocation>
        <location evidence="1">Membrane</location>
    </subcellularLocation>
</comment>
<evidence type="ECO:0000256" key="3">
    <source>
        <dbReference type="ARBA" id="ARBA00022781"/>
    </source>
</evidence>
<accession>A0AAE3W2Z9</accession>
<keyword evidence="3 7" id="KW-0375">Hydrogen ion transport</keyword>
<dbReference type="GO" id="GO:0005886">
    <property type="term" value="C:plasma membrane"/>
    <property type="evidence" value="ECO:0007669"/>
    <property type="project" value="UniProtKB-SubCell"/>
</dbReference>
<dbReference type="PRINTS" id="PR00125">
    <property type="entry name" value="ATPASEDELTA"/>
</dbReference>
<keyword evidence="7" id="KW-1003">Cell membrane</keyword>
<organism evidence="8 9">
    <name type="scientific">Catenuloplanes indicus</name>
    <dbReference type="NCBI Taxonomy" id="137267"/>
    <lineage>
        <taxon>Bacteria</taxon>
        <taxon>Bacillati</taxon>
        <taxon>Actinomycetota</taxon>
        <taxon>Actinomycetes</taxon>
        <taxon>Micromonosporales</taxon>
        <taxon>Micromonosporaceae</taxon>
        <taxon>Catenuloplanes</taxon>
    </lineage>
</organism>
<reference evidence="8 9" key="1">
    <citation type="submission" date="2023-07" db="EMBL/GenBank/DDBJ databases">
        <title>Sequencing the genomes of 1000 actinobacteria strains.</title>
        <authorList>
            <person name="Klenk H.-P."/>
        </authorList>
    </citation>
    <scope>NUCLEOTIDE SEQUENCE [LARGE SCALE GENOMIC DNA]</scope>
    <source>
        <strain evidence="8 9">DSM 44709</strain>
    </source>
</reference>
<keyword evidence="2 7" id="KW-0813">Transport</keyword>
<dbReference type="Gene3D" id="1.10.520.20">
    <property type="entry name" value="N-terminal domain of the delta subunit of the F1F0-ATP synthase"/>
    <property type="match status" value="1"/>
</dbReference>
<keyword evidence="7" id="KW-0139">CF(1)</keyword>
<dbReference type="AlphaFoldDB" id="A0AAE3W2Z9"/>
<evidence type="ECO:0000256" key="4">
    <source>
        <dbReference type="ARBA" id="ARBA00023065"/>
    </source>
</evidence>
<proteinExistence type="inferred from homology"/>